<evidence type="ECO:0000256" key="1">
    <source>
        <dbReference type="ARBA" id="ARBA00004141"/>
    </source>
</evidence>
<dbReference type="EMBL" id="JABMIG020000063">
    <property type="protein sequence ID" value="KAL3796429.1"/>
    <property type="molecule type" value="Genomic_DNA"/>
</dbReference>
<proteinExistence type="predicted"/>
<keyword evidence="13" id="KW-1185">Reference proteome</keyword>
<gene>
    <name evidence="12" type="ORF">HJC23_004226</name>
</gene>
<evidence type="ECO:0000256" key="5">
    <source>
        <dbReference type="ARBA" id="ARBA00022692"/>
    </source>
</evidence>
<dbReference type="InterPro" id="IPR003148">
    <property type="entry name" value="RCK_N"/>
</dbReference>
<dbReference type="Proteomes" id="UP001516023">
    <property type="component" value="Unassembled WGS sequence"/>
</dbReference>
<organism evidence="12 13">
    <name type="scientific">Cyclotella cryptica</name>
    <dbReference type="NCBI Taxonomy" id="29204"/>
    <lineage>
        <taxon>Eukaryota</taxon>
        <taxon>Sar</taxon>
        <taxon>Stramenopiles</taxon>
        <taxon>Ochrophyta</taxon>
        <taxon>Bacillariophyta</taxon>
        <taxon>Coscinodiscophyceae</taxon>
        <taxon>Thalassiosirophycidae</taxon>
        <taxon>Stephanodiscales</taxon>
        <taxon>Stephanodiscaceae</taxon>
        <taxon>Cyclotella</taxon>
    </lineage>
</organism>
<dbReference type="PANTHER" id="PTHR46157">
    <property type="entry name" value="K(+) EFFLUX ANTIPORTER 3, CHLOROPLASTIC"/>
    <property type="match status" value="1"/>
</dbReference>
<keyword evidence="2" id="KW-0813">Transport</keyword>
<evidence type="ECO:0000256" key="9">
    <source>
        <dbReference type="ARBA" id="ARBA00023136"/>
    </source>
</evidence>
<dbReference type="Gene3D" id="1.20.1530.20">
    <property type="match status" value="1"/>
</dbReference>
<dbReference type="Pfam" id="PF02254">
    <property type="entry name" value="TrkA_N"/>
    <property type="match status" value="1"/>
</dbReference>
<evidence type="ECO:0000256" key="6">
    <source>
        <dbReference type="ARBA" id="ARBA00022958"/>
    </source>
</evidence>
<accession>A0ABD3Q8V8</accession>
<feature type="transmembrane region" description="Helical" evidence="10">
    <location>
        <begin position="365"/>
        <end position="383"/>
    </location>
</feature>
<evidence type="ECO:0000256" key="10">
    <source>
        <dbReference type="SAM" id="Phobius"/>
    </source>
</evidence>
<dbReference type="SUPFAM" id="SSF51735">
    <property type="entry name" value="NAD(P)-binding Rossmann-fold domains"/>
    <property type="match status" value="1"/>
</dbReference>
<sequence>MTSSEMSGRRLHLPHNYFNGLYLLHLLLLGSCCRYIHGFQVQHSIQRFLPSAFSTTSRHQHDKKNLLPKAIHQTTPLYALPPLDLHLPFDFTSFNEISRQLTDALDIGADFLQDSEDGLATMNIPEAETSIVLESMGQDLLLFLSSSVIVTLVSKSLNVSPILGYLVAGALLGPHGLDCFSNAKADVELGDFGILFLLFSEGLEVSSTRLKRLTNYLPLGFAQISLTTGVITAAILAGAPQFLDRFLPLDEGYINIQNPTEAVVLALAGTLSTSAFIFPVLKERGWESDPCGQAATSILLLQDLFVAPLLVILPYVVGQGPTDYAAIGFLTVKAVVGFGLVMYIGSFLLQRIFSVVARTRSTESFVALSLLVSVGMGAVAQALGLTDTAGAFAAGVLLANTNFRAQIQADILPFKGILLGIFFMDAGSLFDSDLVLAELPTVLTGAIALIVLKAITVAAATRVPRWLEPNRLEPTDAAKLSFLLSGGGEFAFVVLALAERLDVLPKDLGGLLTSIVLITMAITPLLGEVAEAASKAFVSYAVSNGIQEPMEESEVADDAIVVCGFGSIGKEILYALGRSHISSDCEDKKSLPQVVAFDTEPFLIDKILIPMDNTAVLFGDGENPEVLKHHGVENPRAIFISYEDEEQVMAATTRLRTLFPDTPIYTRAQTRKEAEELKAVGATEVVVEHDELARSARSLLQKTNIINGSTEVFPLR</sequence>
<dbReference type="InterPro" id="IPR036291">
    <property type="entry name" value="NAD(P)-bd_dom_sf"/>
</dbReference>
<dbReference type="InterPro" id="IPR006153">
    <property type="entry name" value="Cation/H_exchanger_TM"/>
</dbReference>
<keyword evidence="5 10" id="KW-0812">Transmembrane</keyword>
<evidence type="ECO:0000256" key="3">
    <source>
        <dbReference type="ARBA" id="ARBA00022449"/>
    </source>
</evidence>
<evidence type="ECO:0000256" key="4">
    <source>
        <dbReference type="ARBA" id="ARBA00022538"/>
    </source>
</evidence>
<feature type="transmembrane region" description="Helical" evidence="10">
    <location>
        <begin position="442"/>
        <end position="460"/>
    </location>
</feature>
<feature type="transmembrane region" description="Helical" evidence="10">
    <location>
        <begin position="510"/>
        <end position="527"/>
    </location>
</feature>
<feature type="transmembrane region" description="Helical" evidence="10">
    <location>
        <begin position="480"/>
        <end position="498"/>
    </location>
</feature>
<feature type="transmembrane region" description="Helical" evidence="10">
    <location>
        <begin position="216"/>
        <end position="242"/>
    </location>
</feature>
<evidence type="ECO:0000256" key="7">
    <source>
        <dbReference type="ARBA" id="ARBA00022989"/>
    </source>
</evidence>
<feature type="transmembrane region" description="Helical" evidence="10">
    <location>
        <begin position="293"/>
        <end position="318"/>
    </location>
</feature>
<dbReference type="GO" id="GO:0016020">
    <property type="term" value="C:membrane"/>
    <property type="evidence" value="ECO:0007669"/>
    <property type="project" value="UniProtKB-SubCell"/>
</dbReference>
<dbReference type="PROSITE" id="PS51201">
    <property type="entry name" value="RCK_N"/>
    <property type="match status" value="1"/>
</dbReference>
<keyword evidence="9 10" id="KW-0472">Membrane</keyword>
<feature type="domain" description="RCK N-terminal" evidence="11">
    <location>
        <begin position="557"/>
        <end position="687"/>
    </location>
</feature>
<keyword evidence="7 10" id="KW-1133">Transmembrane helix</keyword>
<evidence type="ECO:0000259" key="11">
    <source>
        <dbReference type="PROSITE" id="PS51201"/>
    </source>
</evidence>
<reference evidence="12 13" key="1">
    <citation type="journal article" date="2020" name="G3 (Bethesda)">
        <title>Improved Reference Genome for Cyclotella cryptica CCMP332, a Model for Cell Wall Morphogenesis, Salinity Adaptation, and Lipid Production in Diatoms (Bacillariophyta).</title>
        <authorList>
            <person name="Roberts W.R."/>
            <person name="Downey K.M."/>
            <person name="Ruck E.C."/>
            <person name="Traller J.C."/>
            <person name="Alverson A.J."/>
        </authorList>
    </citation>
    <scope>NUCLEOTIDE SEQUENCE [LARGE SCALE GENOMIC DNA]</scope>
    <source>
        <strain evidence="12 13">CCMP332</strain>
    </source>
</reference>
<protein>
    <recommendedName>
        <fullName evidence="11">RCK N-terminal domain-containing protein</fullName>
    </recommendedName>
</protein>
<name>A0ABD3Q8V8_9STRA</name>
<keyword evidence="4" id="KW-0633">Potassium transport</keyword>
<dbReference type="InterPro" id="IPR038770">
    <property type="entry name" value="Na+/solute_symporter_sf"/>
</dbReference>
<keyword evidence="6" id="KW-0630">Potassium</keyword>
<comment type="caution">
    <text evidence="12">The sequence shown here is derived from an EMBL/GenBank/DDBJ whole genome shotgun (WGS) entry which is preliminary data.</text>
</comment>
<keyword evidence="8" id="KW-0406">Ion transport</keyword>
<keyword evidence="3" id="KW-0050">Antiport</keyword>
<dbReference type="GO" id="GO:0015297">
    <property type="term" value="F:antiporter activity"/>
    <property type="evidence" value="ECO:0007669"/>
    <property type="project" value="UniProtKB-KW"/>
</dbReference>
<evidence type="ECO:0000313" key="12">
    <source>
        <dbReference type="EMBL" id="KAL3796429.1"/>
    </source>
</evidence>
<dbReference type="Pfam" id="PF00999">
    <property type="entry name" value="Na_H_Exchanger"/>
    <property type="match status" value="1"/>
</dbReference>
<feature type="transmembrane region" description="Helical" evidence="10">
    <location>
        <begin position="262"/>
        <end position="281"/>
    </location>
</feature>
<evidence type="ECO:0000256" key="8">
    <source>
        <dbReference type="ARBA" id="ARBA00023065"/>
    </source>
</evidence>
<dbReference type="PANTHER" id="PTHR46157:SF4">
    <property type="entry name" value="K(+) EFFLUX ANTIPORTER 3, CHLOROPLASTIC"/>
    <property type="match status" value="1"/>
</dbReference>
<dbReference type="Gene3D" id="3.40.50.720">
    <property type="entry name" value="NAD(P)-binding Rossmann-like Domain"/>
    <property type="match status" value="1"/>
</dbReference>
<feature type="transmembrane region" description="Helical" evidence="10">
    <location>
        <begin position="324"/>
        <end position="344"/>
    </location>
</feature>
<dbReference type="AlphaFoldDB" id="A0ABD3Q8V8"/>
<evidence type="ECO:0000313" key="13">
    <source>
        <dbReference type="Proteomes" id="UP001516023"/>
    </source>
</evidence>
<evidence type="ECO:0000256" key="2">
    <source>
        <dbReference type="ARBA" id="ARBA00022448"/>
    </source>
</evidence>
<comment type="subcellular location">
    <subcellularLocation>
        <location evidence="1">Membrane</location>
        <topology evidence="1">Multi-pass membrane protein</topology>
    </subcellularLocation>
</comment>
<dbReference type="GO" id="GO:0006813">
    <property type="term" value="P:potassium ion transport"/>
    <property type="evidence" value="ECO:0007669"/>
    <property type="project" value="UniProtKB-KW"/>
</dbReference>